<feature type="binding site" evidence="4">
    <location>
        <position position="186"/>
    </location>
    <ligand>
        <name>dimethylallyl diphosphate</name>
        <dbReference type="ChEBI" id="CHEBI:57623"/>
    </ligand>
</feature>
<organism evidence="5 6">
    <name type="scientific">Aspergillus bertholletiae</name>
    <dbReference type="NCBI Taxonomy" id="1226010"/>
    <lineage>
        <taxon>Eukaryota</taxon>
        <taxon>Fungi</taxon>
        <taxon>Dikarya</taxon>
        <taxon>Ascomycota</taxon>
        <taxon>Pezizomycotina</taxon>
        <taxon>Eurotiomycetes</taxon>
        <taxon>Eurotiomycetidae</taxon>
        <taxon>Eurotiales</taxon>
        <taxon>Aspergillaceae</taxon>
        <taxon>Aspergillus</taxon>
        <taxon>Aspergillus subgen. Circumdati</taxon>
    </lineage>
</organism>
<keyword evidence="3 5" id="KW-0808">Transferase</keyword>
<dbReference type="AlphaFoldDB" id="A0A5N7B435"/>
<dbReference type="GO" id="GO:0009820">
    <property type="term" value="P:alkaloid metabolic process"/>
    <property type="evidence" value="ECO:0007669"/>
    <property type="project" value="InterPro"/>
</dbReference>
<accession>A0A5N7B435</accession>
<evidence type="ECO:0000256" key="4">
    <source>
        <dbReference type="PIRSR" id="PIRSR000509-1"/>
    </source>
</evidence>
<comment type="similarity">
    <text evidence="2">Belongs to the tryptophan dimethylallyltransferase family.</text>
</comment>
<dbReference type="InterPro" id="IPR033964">
    <property type="entry name" value="ABBA"/>
</dbReference>
<gene>
    <name evidence="5" type="ORF">BDV26DRAFT_282368</name>
</gene>
<feature type="binding site" evidence="4">
    <location>
        <position position="336"/>
    </location>
    <ligand>
        <name>dimethylallyl diphosphate</name>
        <dbReference type="ChEBI" id="CHEBI:57623"/>
    </ligand>
</feature>
<name>A0A5N7B435_9EURO</name>
<evidence type="ECO:0000256" key="2">
    <source>
        <dbReference type="ARBA" id="ARBA00010209"/>
    </source>
</evidence>
<keyword evidence="6" id="KW-1185">Reference proteome</keyword>
<dbReference type="EMBL" id="ML736234">
    <property type="protein sequence ID" value="KAE8376763.1"/>
    <property type="molecule type" value="Genomic_DNA"/>
</dbReference>
<feature type="binding site" evidence="4">
    <location>
        <position position="87"/>
    </location>
    <ligand>
        <name>L-tryptophan</name>
        <dbReference type="ChEBI" id="CHEBI:57912"/>
    </ligand>
</feature>
<evidence type="ECO:0000256" key="3">
    <source>
        <dbReference type="ARBA" id="ARBA00022679"/>
    </source>
</evidence>
<feature type="binding site" evidence="4">
    <location>
        <position position="184"/>
    </location>
    <ligand>
        <name>dimethylallyl diphosphate</name>
        <dbReference type="ChEBI" id="CHEBI:57623"/>
    </ligand>
</feature>
<feature type="binding site" evidence="4">
    <location>
        <position position="256"/>
    </location>
    <ligand>
        <name>dimethylallyl diphosphate</name>
        <dbReference type="ChEBI" id="CHEBI:57623"/>
    </ligand>
</feature>
<evidence type="ECO:0000256" key="1">
    <source>
        <dbReference type="ARBA" id="ARBA00005179"/>
    </source>
</evidence>
<evidence type="ECO:0000313" key="6">
    <source>
        <dbReference type="Proteomes" id="UP000326198"/>
    </source>
</evidence>
<dbReference type="PIRSF" id="PIRSF000509">
    <property type="entry name" value="Trp_DMAT"/>
    <property type="match status" value="1"/>
</dbReference>
<dbReference type="GO" id="GO:0016765">
    <property type="term" value="F:transferase activity, transferring alkyl or aryl (other than methyl) groups"/>
    <property type="evidence" value="ECO:0007669"/>
    <property type="project" value="InterPro"/>
</dbReference>
<dbReference type="SFLD" id="SFLDS00036">
    <property type="entry name" value="Aromatic_Prenyltransferase"/>
    <property type="match status" value="1"/>
</dbReference>
<dbReference type="NCBIfam" id="TIGR03429">
    <property type="entry name" value="arom_pren_DMATS"/>
    <property type="match status" value="1"/>
</dbReference>
<dbReference type="Proteomes" id="UP000326198">
    <property type="component" value="Unassembled WGS sequence"/>
</dbReference>
<evidence type="ECO:0000313" key="5">
    <source>
        <dbReference type="EMBL" id="KAE8376763.1"/>
    </source>
</evidence>
<feature type="binding site" evidence="4">
    <location>
        <position position="407"/>
    </location>
    <ligand>
        <name>dimethylallyl diphosphate</name>
        <dbReference type="ChEBI" id="CHEBI:57623"/>
    </ligand>
</feature>
<dbReference type="Pfam" id="PF11991">
    <property type="entry name" value="Trp_DMAT"/>
    <property type="match status" value="1"/>
</dbReference>
<proteinExistence type="inferred from homology"/>
<feature type="binding site" evidence="4">
    <location>
        <position position="100"/>
    </location>
    <ligand>
        <name>dimethylallyl diphosphate</name>
        <dbReference type="ChEBI" id="CHEBI:57623"/>
    </ligand>
</feature>
<dbReference type="OrthoDB" id="3354387at2759"/>
<comment type="pathway">
    <text evidence="1">Secondary metabolite biosynthesis.</text>
</comment>
<protein>
    <submittedName>
        <fullName evidence="5">Aromatic prenyltransferase</fullName>
    </submittedName>
</protein>
<feature type="binding site" evidence="4">
    <location>
        <position position="254"/>
    </location>
    <ligand>
        <name>dimethylallyl diphosphate</name>
        <dbReference type="ChEBI" id="CHEBI:57623"/>
    </ligand>
</feature>
<dbReference type="SFLD" id="SFLDG01162">
    <property type="entry name" value="I"/>
    <property type="match status" value="1"/>
</dbReference>
<dbReference type="CDD" id="cd13929">
    <property type="entry name" value="PT-DMATS_CymD"/>
    <property type="match status" value="1"/>
</dbReference>
<dbReference type="InterPro" id="IPR012148">
    <property type="entry name" value="ABBA_DMATS-like"/>
</dbReference>
<dbReference type="PANTHER" id="PTHR40627:SF4">
    <property type="entry name" value="PRENYLTRANSFERASE ASQH1-RELATED"/>
    <property type="match status" value="1"/>
</dbReference>
<dbReference type="PANTHER" id="PTHR40627">
    <property type="entry name" value="INDOLE PRENYLTRANSFERASE TDIB-RELATED"/>
    <property type="match status" value="1"/>
</dbReference>
<sequence length="421" mass="47522">MASSSDWLFQLWHRLSSYIIQDTTFWENAVGIALKTLMGGAGYDAATLQANLMFVSQIVAPALGARPIQGQAPRWKSFMTDDYSPLEYSWSWDGERPTIRYSFEPIGPLAGTKWDPHNHQAGMACVDQLQRHLPDADWRWFAHFARAFHQDTSAKIAPTNSPGPSLSSVFIGFDLGRDGHRMCKMYLLPVKAEQTGQSRLEVLDDAIRTLPQFSDLSAYPPLEGFLRHQEALGTPAHIIAVAVDCVDPSASKLKIYFRSSSTSFASVKDTLTAGKVVSSWDDSSLEQLKELWYLVFGLSPDFPCSQELPVKSHETSGVLYNFDIKFCNHEPETKVYIPVRHYAQSDRAIATGLVKFLQRHGRQPQYHERFLQTLERYASFRSLDQGCGVQTYIACAFKRGKLSLTSYFSAEIYHPGRWEEV</sequence>
<dbReference type="InterPro" id="IPR017795">
    <property type="entry name" value="ABBA_NscD-like"/>
</dbReference>
<reference evidence="5 6" key="1">
    <citation type="submission" date="2019-04" db="EMBL/GenBank/DDBJ databases">
        <title>Friends and foes A comparative genomics studyof 23 Aspergillus species from section Flavi.</title>
        <authorList>
            <consortium name="DOE Joint Genome Institute"/>
            <person name="Kjaerbolling I."/>
            <person name="Vesth T."/>
            <person name="Frisvad J.C."/>
            <person name="Nybo J.L."/>
            <person name="Theobald S."/>
            <person name="Kildgaard S."/>
            <person name="Isbrandt T."/>
            <person name="Kuo A."/>
            <person name="Sato A."/>
            <person name="Lyhne E.K."/>
            <person name="Kogle M.E."/>
            <person name="Wiebenga A."/>
            <person name="Kun R.S."/>
            <person name="Lubbers R.J."/>
            <person name="Makela M.R."/>
            <person name="Barry K."/>
            <person name="Chovatia M."/>
            <person name="Clum A."/>
            <person name="Daum C."/>
            <person name="Haridas S."/>
            <person name="He G."/>
            <person name="LaButti K."/>
            <person name="Lipzen A."/>
            <person name="Mondo S."/>
            <person name="Riley R."/>
            <person name="Salamov A."/>
            <person name="Simmons B.A."/>
            <person name="Magnuson J.K."/>
            <person name="Henrissat B."/>
            <person name="Mortensen U.H."/>
            <person name="Larsen T.O."/>
            <person name="Devries R.P."/>
            <person name="Grigoriev I.V."/>
            <person name="Machida M."/>
            <person name="Baker S.E."/>
            <person name="Andersen M.R."/>
        </authorList>
    </citation>
    <scope>NUCLEOTIDE SEQUENCE [LARGE SCALE GENOMIC DNA]</scope>
    <source>
        <strain evidence="5 6">IBT 29228</strain>
    </source>
</reference>